<evidence type="ECO:0000313" key="21">
    <source>
        <dbReference type="Proteomes" id="UP000242652"/>
    </source>
</evidence>
<evidence type="ECO:0000256" key="13">
    <source>
        <dbReference type="ARBA" id="ARBA00022932"/>
    </source>
</evidence>
<dbReference type="GO" id="GO:0006310">
    <property type="term" value="P:DNA recombination"/>
    <property type="evidence" value="ECO:0007669"/>
    <property type="project" value="UniProtKB-KW"/>
</dbReference>
<keyword evidence="3" id="KW-0808">Transferase</keyword>
<name>O36977_9RETR</name>
<dbReference type="GO" id="GO:0003887">
    <property type="term" value="F:DNA-directed DNA polymerase activity"/>
    <property type="evidence" value="ECO:0007669"/>
    <property type="project" value="UniProtKB-KW"/>
</dbReference>
<feature type="region of interest" description="Disordered" evidence="16">
    <location>
        <begin position="1190"/>
        <end position="1246"/>
    </location>
</feature>
<evidence type="ECO:0000259" key="18">
    <source>
        <dbReference type="PROSITE" id="PS50879"/>
    </source>
</evidence>
<evidence type="ECO:0000256" key="3">
    <source>
        <dbReference type="ARBA" id="ARBA00022679"/>
    </source>
</evidence>
<keyword evidence="15" id="KW-0233">DNA recombination</keyword>
<evidence type="ECO:0000256" key="14">
    <source>
        <dbReference type="ARBA" id="ARBA00023125"/>
    </source>
</evidence>
<evidence type="ECO:0000256" key="2">
    <source>
        <dbReference type="ARBA" id="ARBA00018735"/>
    </source>
</evidence>
<dbReference type="GO" id="GO:0003677">
    <property type="term" value="F:DNA binding"/>
    <property type="evidence" value="ECO:0007669"/>
    <property type="project" value="UniProtKB-KW"/>
</dbReference>
<dbReference type="CDD" id="cd09273">
    <property type="entry name" value="RNase_HI_RT_Bel"/>
    <property type="match status" value="1"/>
</dbReference>
<dbReference type="InterPro" id="IPR036397">
    <property type="entry name" value="RNaseH_sf"/>
</dbReference>
<dbReference type="InterPro" id="IPR043502">
    <property type="entry name" value="DNA/RNA_pol_sf"/>
</dbReference>
<dbReference type="FunFam" id="3.30.70.270:FF:000020">
    <property type="entry name" value="Transposon Tf2-6 polyprotein-like Protein"/>
    <property type="match status" value="1"/>
</dbReference>
<dbReference type="PROSITE" id="PS50994">
    <property type="entry name" value="INTEGRASE"/>
    <property type="match status" value="1"/>
</dbReference>
<dbReference type="Pfam" id="PF00075">
    <property type="entry name" value="RNase_H"/>
    <property type="match status" value="1"/>
</dbReference>
<feature type="domain" description="Integrase catalytic" evidence="19">
    <location>
        <begin position="932"/>
        <end position="1088"/>
    </location>
</feature>
<dbReference type="InterPro" id="IPR021109">
    <property type="entry name" value="Peptidase_aspartic_dom_sf"/>
</dbReference>
<dbReference type="InterPro" id="IPR051320">
    <property type="entry name" value="Viral_Replic_Matur_Polypro"/>
</dbReference>
<keyword evidence="12" id="KW-0695">RNA-directed DNA polymerase</keyword>
<evidence type="ECO:0000256" key="1">
    <source>
        <dbReference type="ARBA" id="ARBA00001946"/>
    </source>
</evidence>
<dbReference type="Gene3D" id="3.10.20.370">
    <property type="match status" value="1"/>
</dbReference>
<dbReference type="Pfam" id="PF00665">
    <property type="entry name" value="rve"/>
    <property type="match status" value="1"/>
</dbReference>
<comment type="cofactor">
    <cofactor evidence="1">
        <name>Mg(2+)</name>
        <dbReference type="ChEBI" id="CHEBI:18420"/>
    </cofactor>
</comment>
<dbReference type="InterPro" id="IPR002156">
    <property type="entry name" value="RNaseH_domain"/>
</dbReference>
<dbReference type="Gene3D" id="2.30.30.850">
    <property type="match status" value="1"/>
</dbReference>
<dbReference type="GeneID" id="40525382"/>
<reference evidence="20 21" key="1">
    <citation type="journal article" date="1998" name="J. Virol.">
        <title>Two closely related but distinct retroviruses are associated with walleye discrete epidermal hyperplasia.</title>
        <authorList>
            <person name="LaPierre L.A."/>
            <person name="Holzschu D.L."/>
            <person name="Wooster G.A."/>
            <person name="Bowser P.R."/>
            <person name="Casey J.W."/>
        </authorList>
    </citation>
    <scope>NUCLEOTIDE SEQUENCE [LARGE SCALE GENOMIC DNA]</scope>
</reference>
<organism evidence="20 21">
    <name type="scientific">Walleye epidermal hyperplasia virus 2</name>
    <dbReference type="NCBI Taxonomy" id="64461"/>
    <lineage>
        <taxon>Viruses</taxon>
        <taxon>Riboviria</taxon>
        <taxon>Pararnavirae</taxon>
        <taxon>Artverviricota</taxon>
        <taxon>Revtraviricetes</taxon>
        <taxon>Ortervirales</taxon>
        <taxon>Retroviridae</taxon>
        <taxon>Orthoretrovirinae</taxon>
        <taxon>Epsilonretrovirus</taxon>
        <taxon>Epsilonretrovirus walepihyp2</taxon>
    </lineage>
</organism>
<evidence type="ECO:0000313" key="20">
    <source>
        <dbReference type="EMBL" id="AAC59311.1"/>
    </source>
</evidence>
<dbReference type="InterPro" id="IPR018061">
    <property type="entry name" value="Retropepsins"/>
</dbReference>
<evidence type="ECO:0000256" key="4">
    <source>
        <dbReference type="ARBA" id="ARBA00022695"/>
    </source>
</evidence>
<proteinExistence type="predicted"/>
<dbReference type="InterPro" id="IPR000477">
    <property type="entry name" value="RT_dom"/>
</dbReference>
<keyword evidence="13" id="KW-0239">DNA-directed DNA polymerase</keyword>
<keyword evidence="5" id="KW-0540">Nuclease</keyword>
<keyword evidence="11" id="KW-0229">DNA integration</keyword>
<keyword evidence="14" id="KW-0238">DNA-binding</keyword>
<evidence type="ECO:0000256" key="15">
    <source>
        <dbReference type="ARBA" id="ARBA00023172"/>
    </source>
</evidence>
<dbReference type="SUPFAM" id="SSF53098">
    <property type="entry name" value="Ribonuclease H-like"/>
    <property type="match status" value="2"/>
</dbReference>
<dbReference type="Gene3D" id="3.30.420.10">
    <property type="entry name" value="Ribonuclease H-like superfamily/Ribonuclease H"/>
    <property type="match status" value="2"/>
</dbReference>
<keyword evidence="8" id="KW-0378">Hydrolase</keyword>
<dbReference type="RefSeq" id="YP_009665180.1">
    <property type="nucleotide sequence ID" value="NC_043195.1"/>
</dbReference>
<dbReference type="Gene3D" id="3.10.10.10">
    <property type="entry name" value="HIV Type 1 Reverse Transcriptase, subunit A, domain 1"/>
    <property type="match status" value="1"/>
</dbReference>
<keyword evidence="4" id="KW-0548">Nucleotidyltransferase</keyword>
<dbReference type="SUPFAM" id="SSF56672">
    <property type="entry name" value="DNA/RNA polymerases"/>
    <property type="match status" value="1"/>
</dbReference>
<feature type="non-terminal residue" evidence="20">
    <location>
        <position position="1"/>
    </location>
</feature>
<dbReference type="GO" id="GO:0015074">
    <property type="term" value="P:DNA integration"/>
    <property type="evidence" value="ECO:0007669"/>
    <property type="project" value="UniProtKB-KW"/>
</dbReference>
<dbReference type="GO" id="GO:0004523">
    <property type="term" value="F:RNA-DNA hybrid ribonuclease activity"/>
    <property type="evidence" value="ECO:0007669"/>
    <property type="project" value="InterPro"/>
</dbReference>
<dbReference type="PROSITE" id="PS50878">
    <property type="entry name" value="RT_POL"/>
    <property type="match status" value="1"/>
</dbReference>
<protein>
    <recommendedName>
        <fullName evidence="2">Gag-Pol polyprotein</fullName>
    </recommendedName>
</protein>
<dbReference type="PANTHER" id="PTHR33064:SF37">
    <property type="entry name" value="RIBONUCLEASE H"/>
    <property type="match status" value="1"/>
</dbReference>
<dbReference type="GO" id="GO:0046872">
    <property type="term" value="F:metal ion binding"/>
    <property type="evidence" value="ECO:0007669"/>
    <property type="project" value="UniProtKB-KW"/>
</dbReference>
<dbReference type="Gene3D" id="3.30.70.270">
    <property type="match status" value="2"/>
</dbReference>
<gene>
    <name evidence="20" type="primary">pol</name>
</gene>
<evidence type="ECO:0000259" key="17">
    <source>
        <dbReference type="PROSITE" id="PS50878"/>
    </source>
</evidence>
<evidence type="ECO:0000256" key="9">
    <source>
        <dbReference type="ARBA" id="ARBA00022842"/>
    </source>
</evidence>
<evidence type="ECO:0000256" key="6">
    <source>
        <dbReference type="ARBA" id="ARBA00022723"/>
    </source>
</evidence>
<dbReference type="InterPro" id="IPR041577">
    <property type="entry name" value="RT_RNaseH_2"/>
</dbReference>
<feature type="domain" description="Reverse transcriptase" evidence="17">
    <location>
        <begin position="197"/>
        <end position="381"/>
    </location>
</feature>
<evidence type="ECO:0000256" key="5">
    <source>
        <dbReference type="ARBA" id="ARBA00022722"/>
    </source>
</evidence>
<dbReference type="Gene3D" id="2.40.70.10">
    <property type="entry name" value="Acid Proteases"/>
    <property type="match status" value="1"/>
</dbReference>
<dbReference type="KEGG" id="vg:40525382"/>
<dbReference type="Pfam" id="PF00078">
    <property type="entry name" value="RVT_1"/>
    <property type="match status" value="1"/>
</dbReference>
<dbReference type="Pfam" id="PF18697">
    <property type="entry name" value="MLVIN_C"/>
    <property type="match status" value="1"/>
</dbReference>
<feature type="domain" description="RNase H type-1" evidence="18">
    <location>
        <begin position="626"/>
        <end position="772"/>
    </location>
</feature>
<dbReference type="InterPro" id="IPR040643">
    <property type="entry name" value="MLVIN_C"/>
</dbReference>
<evidence type="ECO:0000256" key="16">
    <source>
        <dbReference type="SAM" id="MobiDB-lite"/>
    </source>
</evidence>
<dbReference type="InterPro" id="IPR012337">
    <property type="entry name" value="RNaseH-like_sf"/>
</dbReference>
<dbReference type="Pfam" id="PF17919">
    <property type="entry name" value="RT_RNaseH_2"/>
    <property type="match status" value="1"/>
</dbReference>
<evidence type="ECO:0000259" key="19">
    <source>
        <dbReference type="PROSITE" id="PS50994"/>
    </source>
</evidence>
<dbReference type="EMBL" id="AF014793">
    <property type="protein sequence ID" value="AAC59311.1"/>
    <property type="molecule type" value="Genomic_DNA"/>
</dbReference>
<feature type="compositionally biased region" description="Basic and acidic residues" evidence="16">
    <location>
        <begin position="1237"/>
        <end position="1246"/>
    </location>
</feature>
<sequence>DVDCQGAQVYANQDAEVMVTLNGTQIPMLVDTGACLTAIGGAATKVPELTLTHKTAYAMGISAEPVEHIKANKIRLQIDDASCSIQPWYNKNQTFHILGRDTLSKMRAIIHFHPDGEMEVVFPAKYHQLSLRYDTPEEKLLLQFPDSLWASSPTDIGKMKIPPIKIEVLPLPCPRIRQYPLPKEKVNGLRPMIESLLAQGVLAECHSSCNTPIFPIQKPGRQEYRMIHDLRAINEIVAPLTAVVASPTTVLANLSPDMKWFTVIDLSNAFFSVPVHPDSQYLFAFTFEGRQYTWTVLPQGFIHSPTLFSQALFSSLSKIKDSLTSEVCIYMDDVLIASTTKDINIKDTVTLLHHLADEGHKVSQKKLQLCKTEVIYLGQLLSDRGREILPDRKETVSQFSSPTTVRQVRAFLGLAGYCRHWIPDYSEQSKYLEELLKKEVEEPFSLTEKQTEAFQKLKQSLITAPVLAIPDYKKDFELYTSHTEHVAIAVLSQKQGGRSRPIAYLSAKLDAIERGLPPCLRACASIHKNLTQADSFLLGRPVKIYTTHSICTLLQRDRSQLVTASRFSKWEADLLRPELTFVTCTAVSPAHLLATATSGDTPPHDCVLLTHTMSRPRPDLSDVPLPHPDLILFTDGSYSKGEGGGAVVEYVPSTDTFKTVSACSGFTSAQTAELCALTSACLHAKSKSVNIYTDSRYAFGVLHDFGHLWQHRGFVTSAGTPIKNHNEIQSLLEAVMMPEQISVMKCPAHTKGMTLEIRGNAAADEAAKKAVSCRQGVLREDAPEETMPSQFLSSAPKGRNSCRYKPQNQGINWHDTSINAVLKNQEKDDVTTHTITLTYSHEDQNFIGGRGHGSGVYWNGDKMIPPVAMLTDIMRAIHGVSHTHKGGMLAYFEKLWWHPLASKSIDEIMAKCAVCLKHNPKYKRRKGGHRPLPNGPFSHLQIDFVHMSDKKPMYALVIVDVFSKWPEVFSCNNEEAKTVCNILMQDIIPRWGLPEQIDSDQGTHFTSKITQELASSVGVSWKLHCPGHPQSSGMVERLNRTIKTKIEKAKTHLQLDKWYKVLPFVLMELRAIPKKNKLSPYEIVMGRPMKLDTLSNMSPLWASDTLITYMNKLTHDLSAYHTQVAEAWPTTILPPGPEPGSWCLIKSLTKKPTVWEGPYIVLLSTPTAVKVDGKPSWIHLDYCKLLPSSSVQQDEPEEPSPHSSTDLERKPLQPTVPPVSRISAPSPGSSMPRRSTRILERTKKSL</sequence>
<dbReference type="Pfam" id="PF00077">
    <property type="entry name" value="RVP"/>
    <property type="match status" value="1"/>
</dbReference>
<dbReference type="InterPro" id="IPR043128">
    <property type="entry name" value="Rev_trsase/Diguanyl_cyclase"/>
</dbReference>
<dbReference type="PROSITE" id="PS50879">
    <property type="entry name" value="RNASE_H_1"/>
    <property type="match status" value="1"/>
</dbReference>
<dbReference type="SUPFAM" id="SSF50630">
    <property type="entry name" value="Acid proteases"/>
    <property type="match status" value="1"/>
</dbReference>
<dbReference type="GO" id="GO:0003964">
    <property type="term" value="F:RNA-directed DNA polymerase activity"/>
    <property type="evidence" value="ECO:0007669"/>
    <property type="project" value="UniProtKB-KW"/>
</dbReference>
<keyword evidence="21" id="KW-1185">Reference proteome</keyword>
<evidence type="ECO:0000256" key="7">
    <source>
        <dbReference type="ARBA" id="ARBA00022759"/>
    </source>
</evidence>
<keyword evidence="6" id="KW-0479">Metal-binding</keyword>
<dbReference type="Proteomes" id="UP000242652">
    <property type="component" value="Segment"/>
</dbReference>
<accession>O36977</accession>
<dbReference type="PANTHER" id="PTHR33064">
    <property type="entry name" value="POL PROTEIN"/>
    <property type="match status" value="1"/>
</dbReference>
<evidence type="ECO:0000256" key="10">
    <source>
        <dbReference type="ARBA" id="ARBA00022884"/>
    </source>
</evidence>
<keyword evidence="7" id="KW-0255">Endonuclease</keyword>
<dbReference type="GO" id="GO:0003723">
    <property type="term" value="F:RNA binding"/>
    <property type="evidence" value="ECO:0007669"/>
    <property type="project" value="UniProtKB-KW"/>
</dbReference>
<evidence type="ECO:0000256" key="12">
    <source>
        <dbReference type="ARBA" id="ARBA00022918"/>
    </source>
</evidence>
<keyword evidence="10" id="KW-0694">RNA-binding</keyword>
<evidence type="ECO:0000256" key="8">
    <source>
        <dbReference type="ARBA" id="ARBA00022801"/>
    </source>
</evidence>
<dbReference type="InterPro" id="IPR001584">
    <property type="entry name" value="Integrase_cat-core"/>
</dbReference>
<evidence type="ECO:0000256" key="11">
    <source>
        <dbReference type="ARBA" id="ARBA00022908"/>
    </source>
</evidence>
<keyword evidence="9" id="KW-0460">Magnesium</keyword>